<dbReference type="AlphaFoldDB" id="A0AAU8FEW6"/>
<protein>
    <recommendedName>
        <fullName evidence="3">YceI family protein</fullName>
    </recommendedName>
</protein>
<name>A0AAU8FEW6_9BACT</name>
<evidence type="ECO:0008006" key="3">
    <source>
        <dbReference type="Google" id="ProtNLM"/>
    </source>
</evidence>
<evidence type="ECO:0000313" key="2">
    <source>
        <dbReference type="EMBL" id="XCH22241.1"/>
    </source>
</evidence>
<feature type="signal peptide" evidence="1">
    <location>
        <begin position="1"/>
        <end position="18"/>
    </location>
</feature>
<dbReference type="RefSeq" id="WP_353717573.1">
    <property type="nucleotide sequence ID" value="NZ_CP159289.1"/>
</dbReference>
<proteinExistence type="predicted"/>
<keyword evidence="1" id="KW-0732">Signal</keyword>
<evidence type="ECO:0000256" key="1">
    <source>
        <dbReference type="SAM" id="SignalP"/>
    </source>
</evidence>
<gene>
    <name evidence="2" type="ORF">ABV298_18010</name>
</gene>
<accession>A0AAU8FEW6</accession>
<feature type="chain" id="PRO_5043313864" description="YceI family protein" evidence="1">
    <location>
        <begin position="19"/>
        <end position="190"/>
    </location>
</feature>
<dbReference type="EMBL" id="CP159289">
    <property type="protein sequence ID" value="XCH22241.1"/>
    <property type="molecule type" value="Genomic_DNA"/>
</dbReference>
<reference evidence="2" key="1">
    <citation type="submission" date="2024-06" db="EMBL/GenBank/DDBJ databases">
        <title>Sequencing and assembly of the genome of Dyadobacter sp. strain 676, a symbiont of Cyamopsis tetragonoloba.</title>
        <authorList>
            <person name="Guro P."/>
            <person name="Sazanova A."/>
            <person name="Kuznetsova I."/>
            <person name="Belimov A."/>
            <person name="Safronova V."/>
        </authorList>
    </citation>
    <scope>NUCLEOTIDE SEQUENCE</scope>
    <source>
        <strain evidence="2">676</strain>
    </source>
</reference>
<organism evidence="2">
    <name type="scientific">Dyadobacter sp. 676</name>
    <dbReference type="NCBI Taxonomy" id="3088362"/>
    <lineage>
        <taxon>Bacteria</taxon>
        <taxon>Pseudomonadati</taxon>
        <taxon>Bacteroidota</taxon>
        <taxon>Cytophagia</taxon>
        <taxon>Cytophagales</taxon>
        <taxon>Spirosomataceae</taxon>
        <taxon>Dyadobacter</taxon>
    </lineage>
</organism>
<sequence length="190" mass="21820">MRIQLVRLSILIVLILNASCSNNFKSAPDEEQVFGALKKNQAKALIEIAGKEFYSNESLFEGNIHLEKNRLGLNISDQFEGQIMLGFYSPSWYKQFPVKYEVSETNRNNCRVMIGKIIDAQNRTGEGYMMSSGLIEITQLTQEKLIMKVDGKCGKYDGFELSKNLLDINGWIIFKKPNVLFLDMEWKDFQ</sequence>